<dbReference type="PANTHER" id="PTHR30146">
    <property type="entry name" value="LACI-RELATED TRANSCRIPTIONAL REPRESSOR"/>
    <property type="match status" value="1"/>
</dbReference>
<dbReference type="Proteomes" id="UP000663729">
    <property type="component" value="Chromosome"/>
</dbReference>
<dbReference type="CDD" id="cd01392">
    <property type="entry name" value="HTH_LacI"/>
    <property type="match status" value="1"/>
</dbReference>
<keyword evidence="2 6" id="KW-0238">DNA-binding</keyword>
<dbReference type="SUPFAM" id="SSF47413">
    <property type="entry name" value="lambda repressor-like DNA-binding domains"/>
    <property type="match status" value="1"/>
</dbReference>
<evidence type="ECO:0000256" key="3">
    <source>
        <dbReference type="ARBA" id="ARBA00023163"/>
    </source>
</evidence>
<proteinExistence type="predicted"/>
<dbReference type="SMART" id="SM00354">
    <property type="entry name" value="HTH_LACI"/>
    <property type="match status" value="1"/>
</dbReference>
<organism evidence="6 7">
    <name type="scientific">Bifidobacterium saguini</name>
    <dbReference type="NCBI Taxonomy" id="762210"/>
    <lineage>
        <taxon>Bacteria</taxon>
        <taxon>Bacillati</taxon>
        <taxon>Actinomycetota</taxon>
        <taxon>Actinomycetes</taxon>
        <taxon>Bifidobacteriales</taxon>
        <taxon>Bifidobacteriaceae</taxon>
        <taxon>Bifidobacterium</taxon>
    </lineage>
</organism>
<accession>A0ABX7SB43</accession>
<evidence type="ECO:0000313" key="6">
    <source>
        <dbReference type="EMBL" id="QTB90075.1"/>
    </source>
</evidence>
<dbReference type="CDD" id="cd01574">
    <property type="entry name" value="PBP1_LacI"/>
    <property type="match status" value="1"/>
</dbReference>
<dbReference type="PRINTS" id="PR00036">
    <property type="entry name" value="HTHLACI"/>
</dbReference>
<dbReference type="Pfam" id="PF13377">
    <property type="entry name" value="Peripla_BP_3"/>
    <property type="match status" value="1"/>
</dbReference>
<evidence type="ECO:0000256" key="1">
    <source>
        <dbReference type="ARBA" id="ARBA00023015"/>
    </source>
</evidence>
<evidence type="ECO:0000259" key="5">
    <source>
        <dbReference type="PROSITE" id="PS50943"/>
    </source>
</evidence>
<dbReference type="GO" id="GO:0003677">
    <property type="term" value="F:DNA binding"/>
    <property type="evidence" value="ECO:0007669"/>
    <property type="project" value="UniProtKB-KW"/>
</dbReference>
<evidence type="ECO:0000259" key="4">
    <source>
        <dbReference type="PROSITE" id="PS50932"/>
    </source>
</evidence>
<dbReference type="SUPFAM" id="SSF53822">
    <property type="entry name" value="Periplasmic binding protein-like I"/>
    <property type="match status" value="1"/>
</dbReference>
<evidence type="ECO:0000256" key="2">
    <source>
        <dbReference type="ARBA" id="ARBA00023125"/>
    </source>
</evidence>
<dbReference type="Gene3D" id="3.40.50.2300">
    <property type="match status" value="2"/>
</dbReference>
<dbReference type="InterPro" id="IPR028082">
    <property type="entry name" value="Peripla_BP_I"/>
</dbReference>
<dbReference type="EMBL" id="CP071732">
    <property type="protein sequence ID" value="QTB90075.1"/>
    <property type="molecule type" value="Genomic_DNA"/>
</dbReference>
<feature type="domain" description="HTH lacI-type" evidence="4">
    <location>
        <begin position="12"/>
        <end position="66"/>
    </location>
</feature>
<evidence type="ECO:0000313" key="7">
    <source>
        <dbReference type="Proteomes" id="UP000663729"/>
    </source>
</evidence>
<name>A0ABX7SB43_9BIFI</name>
<dbReference type="Pfam" id="PF00356">
    <property type="entry name" value="LacI"/>
    <property type="match status" value="1"/>
</dbReference>
<keyword evidence="1" id="KW-0805">Transcription regulation</keyword>
<dbReference type="PROSITE" id="PS50932">
    <property type="entry name" value="HTH_LACI_2"/>
    <property type="match status" value="1"/>
</dbReference>
<dbReference type="InterPro" id="IPR010982">
    <property type="entry name" value="Lambda_DNA-bd_dom_sf"/>
</dbReference>
<dbReference type="InterPro" id="IPR046335">
    <property type="entry name" value="LacI/GalR-like_sensor"/>
</dbReference>
<dbReference type="RefSeq" id="WP_051917287.1">
    <property type="nucleotide sequence ID" value="NZ_CP071732.1"/>
</dbReference>
<dbReference type="PROSITE" id="PS50943">
    <property type="entry name" value="HTH_CROC1"/>
    <property type="match status" value="1"/>
</dbReference>
<reference evidence="6 7" key="1">
    <citation type="submission" date="2021-03" db="EMBL/GenBank/DDBJ databases">
        <title>Genome sequencing of Bifidobacterium saguini DSMZ 23967.</title>
        <authorList>
            <person name="Kim J."/>
        </authorList>
    </citation>
    <scope>NUCLEOTIDE SEQUENCE [LARGE SCALE GENOMIC DNA]</scope>
    <source>
        <strain evidence="6 7">DSMZ 23967</strain>
    </source>
</reference>
<keyword evidence="3" id="KW-0804">Transcription</keyword>
<dbReference type="PANTHER" id="PTHR30146:SF109">
    <property type="entry name" value="HTH-TYPE TRANSCRIPTIONAL REGULATOR GALS"/>
    <property type="match status" value="1"/>
</dbReference>
<feature type="domain" description="HTH cro/C1-type" evidence="5">
    <location>
        <begin position="9"/>
        <end position="60"/>
    </location>
</feature>
<dbReference type="InterPro" id="IPR000843">
    <property type="entry name" value="HTH_LacI"/>
</dbReference>
<protein>
    <submittedName>
        <fullName evidence="6">LacI family DNA-binding transcriptional regulator</fullName>
    </submittedName>
</protein>
<gene>
    <name evidence="6" type="ORF">BSD967_06815</name>
</gene>
<dbReference type="Gene3D" id="1.10.260.40">
    <property type="entry name" value="lambda repressor-like DNA-binding domains"/>
    <property type="match status" value="1"/>
</dbReference>
<keyword evidence="7" id="KW-1185">Reference proteome</keyword>
<dbReference type="InterPro" id="IPR001387">
    <property type="entry name" value="Cro/C1-type_HTH"/>
</dbReference>
<dbReference type="PROSITE" id="PS00356">
    <property type="entry name" value="HTH_LACI_1"/>
    <property type="match status" value="1"/>
</dbReference>
<sequence>MTKMRASGKKSVSIKDVAKLAGVSVSSVSRYLNGGSNVSPASQKKIAQAIETLNYRPSALARALVREINPAIAVVTINSSQLGPTQMLGGIEARARERGASITISVPETDRREDILNSLHMAADQNPLGIIFMYPDMVDENISDFFPLEGPYVMVTGQQTMGAHEVSLCDQEGGEIITRYLLSLGHKTVYHVAVPVRLEYNRRLQGWRKALENTGSYIPDPIICGWDPEDAREIGRRLALNDDVTAVFAGNDELAIGLISGLRDMGKRVPDDVSVAGFDDHPLSGFWDPGLTTIHQEFIRAGRESVDLLLRQIPQYQENPDGGITDANGDETEISKKSLDIHGKLIIRNSTGAPRQEK</sequence>